<evidence type="ECO:0000313" key="4">
    <source>
        <dbReference type="Proteomes" id="UP000650628"/>
    </source>
</evidence>
<comment type="caution">
    <text evidence="3">The sequence shown here is derived from an EMBL/GenBank/DDBJ whole genome shotgun (WGS) entry which is preliminary data.</text>
</comment>
<evidence type="ECO:0000256" key="2">
    <source>
        <dbReference type="SAM" id="SignalP"/>
    </source>
</evidence>
<proteinExistence type="predicted"/>
<sequence length="233" mass="23844">MSRLGPVYTLAAGAVIVVALGAASVKAAPSFQQVGAGQDTTAAAPPAEPFPAPSQEPSDQPSQQPSGDPAAKPDATPKKADYAGVVQGNGGLVAIAVRDGKAIAYFCDGRIEAWLKGTAENGTVTLEGKDSLITAALGGGKAQGRLQVGKAKWRFTAPLVKKPSGLYRASAVVRGAKIVGGWIVLPNGQEVGRVQIGGSGEPAPRFVPGTAVDYYGITLRPEEPDDFIDELAR</sequence>
<evidence type="ECO:0008006" key="5">
    <source>
        <dbReference type="Google" id="ProtNLM"/>
    </source>
</evidence>
<feature type="signal peptide" evidence="2">
    <location>
        <begin position="1"/>
        <end position="27"/>
    </location>
</feature>
<evidence type="ECO:0000256" key="1">
    <source>
        <dbReference type="SAM" id="MobiDB-lite"/>
    </source>
</evidence>
<dbReference type="RefSeq" id="WP_203953665.1">
    <property type="nucleotide sequence ID" value="NZ_BOOO01000016.1"/>
</dbReference>
<evidence type="ECO:0000313" key="3">
    <source>
        <dbReference type="EMBL" id="GII29678.1"/>
    </source>
</evidence>
<feature type="compositionally biased region" description="Low complexity" evidence="1">
    <location>
        <begin position="55"/>
        <end position="74"/>
    </location>
</feature>
<feature type="chain" id="PRO_5035193038" description="Serine/threonine protein kinase" evidence="2">
    <location>
        <begin position="28"/>
        <end position="233"/>
    </location>
</feature>
<dbReference type="EMBL" id="BOOO01000016">
    <property type="protein sequence ID" value="GII29678.1"/>
    <property type="molecule type" value="Genomic_DNA"/>
</dbReference>
<keyword evidence="2" id="KW-0732">Signal</keyword>
<gene>
    <name evidence="3" type="ORF">Pmi06nite_31200</name>
</gene>
<accession>A0A8J3TM93</accession>
<dbReference type="AlphaFoldDB" id="A0A8J3TM93"/>
<organism evidence="3 4">
    <name type="scientific">Planotetraspora mira</name>
    <dbReference type="NCBI Taxonomy" id="58121"/>
    <lineage>
        <taxon>Bacteria</taxon>
        <taxon>Bacillati</taxon>
        <taxon>Actinomycetota</taxon>
        <taxon>Actinomycetes</taxon>
        <taxon>Streptosporangiales</taxon>
        <taxon>Streptosporangiaceae</taxon>
        <taxon>Planotetraspora</taxon>
    </lineage>
</organism>
<protein>
    <recommendedName>
        <fullName evidence="5">Serine/threonine protein kinase</fullName>
    </recommendedName>
</protein>
<name>A0A8J3TM93_9ACTN</name>
<reference evidence="3 4" key="1">
    <citation type="submission" date="2021-01" db="EMBL/GenBank/DDBJ databases">
        <title>Whole genome shotgun sequence of Planotetraspora mira NBRC 15435.</title>
        <authorList>
            <person name="Komaki H."/>
            <person name="Tamura T."/>
        </authorList>
    </citation>
    <scope>NUCLEOTIDE SEQUENCE [LARGE SCALE GENOMIC DNA]</scope>
    <source>
        <strain evidence="3 4">NBRC 15435</strain>
    </source>
</reference>
<keyword evidence="4" id="KW-1185">Reference proteome</keyword>
<feature type="region of interest" description="Disordered" evidence="1">
    <location>
        <begin position="33"/>
        <end position="81"/>
    </location>
</feature>
<dbReference type="Proteomes" id="UP000650628">
    <property type="component" value="Unassembled WGS sequence"/>
</dbReference>